<evidence type="ECO:0000313" key="1">
    <source>
        <dbReference type="EMBL" id="KAK9679256.1"/>
    </source>
</evidence>
<dbReference type="EMBL" id="JASPKY010001055">
    <property type="protein sequence ID" value="KAK9679256.1"/>
    <property type="molecule type" value="Genomic_DNA"/>
</dbReference>
<organism evidence="1 2">
    <name type="scientific">Popillia japonica</name>
    <name type="common">Japanese beetle</name>
    <dbReference type="NCBI Taxonomy" id="7064"/>
    <lineage>
        <taxon>Eukaryota</taxon>
        <taxon>Metazoa</taxon>
        <taxon>Ecdysozoa</taxon>
        <taxon>Arthropoda</taxon>
        <taxon>Hexapoda</taxon>
        <taxon>Insecta</taxon>
        <taxon>Pterygota</taxon>
        <taxon>Neoptera</taxon>
        <taxon>Endopterygota</taxon>
        <taxon>Coleoptera</taxon>
        <taxon>Polyphaga</taxon>
        <taxon>Scarabaeiformia</taxon>
        <taxon>Scarabaeidae</taxon>
        <taxon>Rutelinae</taxon>
        <taxon>Popillia</taxon>
    </lineage>
</organism>
<comment type="caution">
    <text evidence="1">The sequence shown here is derived from an EMBL/GenBank/DDBJ whole genome shotgun (WGS) entry which is preliminary data.</text>
</comment>
<dbReference type="AlphaFoldDB" id="A0AAW1HRU4"/>
<dbReference type="Proteomes" id="UP001458880">
    <property type="component" value="Unassembled WGS sequence"/>
</dbReference>
<keyword evidence="2" id="KW-1185">Reference proteome</keyword>
<evidence type="ECO:0000313" key="2">
    <source>
        <dbReference type="Proteomes" id="UP001458880"/>
    </source>
</evidence>
<sequence length="127" mass="13966">MRLPIYIGEEAESAATSGECSRKRHSTFGGCQFISVRRRRVQRPLANAAVSVTALSVDVYIRVPAMSAQKKTKLVVSYATLANSAVHNSNTIDPKIETLWTEYIFIALYINCATKLVATTIQQNVSS</sequence>
<protein>
    <submittedName>
        <fullName evidence="1">Uncharacterized protein</fullName>
    </submittedName>
</protein>
<reference evidence="1 2" key="1">
    <citation type="journal article" date="2024" name="BMC Genomics">
        <title>De novo assembly and annotation of Popillia japonica's genome with initial clues to its potential as an invasive pest.</title>
        <authorList>
            <person name="Cucini C."/>
            <person name="Boschi S."/>
            <person name="Funari R."/>
            <person name="Cardaioli E."/>
            <person name="Iannotti N."/>
            <person name="Marturano G."/>
            <person name="Paoli F."/>
            <person name="Bruttini M."/>
            <person name="Carapelli A."/>
            <person name="Frati F."/>
            <person name="Nardi F."/>
        </authorList>
    </citation>
    <scope>NUCLEOTIDE SEQUENCE [LARGE SCALE GENOMIC DNA]</scope>
    <source>
        <strain evidence="1">DMR45628</strain>
    </source>
</reference>
<accession>A0AAW1HRU4</accession>
<name>A0AAW1HRU4_POPJA</name>
<gene>
    <name evidence="1" type="ORF">QE152_g40162</name>
</gene>
<proteinExistence type="predicted"/>